<dbReference type="InterPro" id="IPR001173">
    <property type="entry name" value="Glyco_trans_2-like"/>
</dbReference>
<accession>C7LYK1</accession>
<dbReference type="Pfam" id="PF00535">
    <property type="entry name" value="Glycos_transf_2"/>
    <property type="match status" value="1"/>
</dbReference>
<evidence type="ECO:0000256" key="3">
    <source>
        <dbReference type="ARBA" id="ARBA00022679"/>
    </source>
</evidence>
<dbReference type="CAZy" id="GT2">
    <property type="family name" value="Glycosyltransferase Family 2"/>
</dbReference>
<protein>
    <submittedName>
        <fullName evidence="5">Dolichyl-phosphate beta-D-mannosyltransferase</fullName>
        <ecNumber evidence="5">2.4.1.83</ecNumber>
    </submittedName>
</protein>
<gene>
    <name evidence="5" type="ordered locus">Afer_0864</name>
</gene>
<keyword evidence="3 5" id="KW-0808">Transferase</keyword>
<dbReference type="Proteomes" id="UP000000771">
    <property type="component" value="Chromosome"/>
</dbReference>
<dbReference type="InterPro" id="IPR039528">
    <property type="entry name" value="DPM1-like"/>
</dbReference>
<dbReference type="KEGG" id="afo:Afer_0864"/>
<dbReference type="eggNOG" id="COG1216">
    <property type="taxonomic scope" value="Bacteria"/>
</dbReference>
<keyword evidence="2 5" id="KW-0328">Glycosyltransferase</keyword>
<dbReference type="Gene3D" id="3.90.550.10">
    <property type="entry name" value="Spore Coat Polysaccharide Biosynthesis Protein SpsA, Chain A"/>
    <property type="match status" value="1"/>
</dbReference>
<evidence type="ECO:0000256" key="1">
    <source>
        <dbReference type="ARBA" id="ARBA00006739"/>
    </source>
</evidence>
<dbReference type="EMBL" id="CP001631">
    <property type="protein sequence ID" value="ACU53809.1"/>
    <property type="molecule type" value="Genomic_DNA"/>
</dbReference>
<reference evidence="5 6" key="1">
    <citation type="journal article" date="2009" name="Stand. Genomic Sci.">
        <title>Complete genome sequence of Acidimicrobium ferrooxidans type strain (ICP).</title>
        <authorList>
            <person name="Clum A."/>
            <person name="Nolan M."/>
            <person name="Lang E."/>
            <person name="Glavina Del Rio T."/>
            <person name="Tice H."/>
            <person name="Copeland A."/>
            <person name="Cheng J.F."/>
            <person name="Lucas S."/>
            <person name="Chen F."/>
            <person name="Bruce D."/>
            <person name="Goodwin L."/>
            <person name="Pitluck S."/>
            <person name="Ivanova N."/>
            <person name="Mavrommatis K."/>
            <person name="Mikhailova N."/>
            <person name="Pati A."/>
            <person name="Chen A."/>
            <person name="Palaniappan K."/>
            <person name="Goker M."/>
            <person name="Spring S."/>
            <person name="Land M."/>
            <person name="Hauser L."/>
            <person name="Chang Y.J."/>
            <person name="Jeffries C.C."/>
            <person name="Chain P."/>
            <person name="Bristow J."/>
            <person name="Eisen J.A."/>
            <person name="Markowitz V."/>
            <person name="Hugenholtz P."/>
            <person name="Kyrpides N.C."/>
            <person name="Klenk H.P."/>
            <person name="Lapidus A."/>
        </authorList>
    </citation>
    <scope>NUCLEOTIDE SEQUENCE [LARGE SCALE GENOMIC DNA]</scope>
    <source>
        <strain evidence="6">DSM 10331 / JCM 15462 / NBRC 103882 / ICP</strain>
    </source>
</reference>
<keyword evidence="6" id="KW-1185">Reference proteome</keyword>
<dbReference type="FunFam" id="3.90.550.10:FF:000122">
    <property type="entry name" value="Dolichol-phosphate mannosyltransferase subunit 1"/>
    <property type="match status" value="1"/>
</dbReference>
<evidence type="ECO:0000256" key="2">
    <source>
        <dbReference type="ARBA" id="ARBA00022676"/>
    </source>
</evidence>
<name>C7LYK1_ACIFD</name>
<organism evidence="5 6">
    <name type="scientific">Acidimicrobium ferrooxidans (strain DSM 10331 / JCM 15462 / NBRC 103882 / ICP)</name>
    <dbReference type="NCBI Taxonomy" id="525909"/>
    <lineage>
        <taxon>Bacteria</taxon>
        <taxon>Bacillati</taxon>
        <taxon>Actinomycetota</taxon>
        <taxon>Acidimicrobiia</taxon>
        <taxon>Acidimicrobiales</taxon>
        <taxon>Acidimicrobiaceae</taxon>
        <taxon>Acidimicrobium</taxon>
    </lineage>
</organism>
<dbReference type="STRING" id="525909.Afer_0864"/>
<dbReference type="HOGENOM" id="CLU_033536_13_0_11"/>
<comment type="similarity">
    <text evidence="1">Belongs to the glycosyltransferase 2 family.</text>
</comment>
<dbReference type="GO" id="GO:0016020">
    <property type="term" value="C:membrane"/>
    <property type="evidence" value="ECO:0007669"/>
    <property type="project" value="GOC"/>
</dbReference>
<proteinExistence type="inferred from homology"/>
<feature type="domain" description="Glycosyltransferase 2-like" evidence="4">
    <location>
        <begin position="11"/>
        <end position="176"/>
    </location>
</feature>
<dbReference type="AlphaFoldDB" id="C7LYK1"/>
<dbReference type="EC" id="2.4.1.83" evidence="5"/>
<dbReference type="GO" id="GO:0009247">
    <property type="term" value="P:glycolipid biosynthetic process"/>
    <property type="evidence" value="ECO:0007669"/>
    <property type="project" value="TreeGrafter"/>
</dbReference>
<dbReference type="GO" id="GO:0004582">
    <property type="term" value="F:dolichyl-phosphate beta-D-mannosyltransferase activity"/>
    <property type="evidence" value="ECO:0007669"/>
    <property type="project" value="UniProtKB-EC"/>
</dbReference>
<evidence type="ECO:0000313" key="5">
    <source>
        <dbReference type="EMBL" id="ACU53809.1"/>
    </source>
</evidence>
<dbReference type="CDD" id="cd06442">
    <property type="entry name" value="DPM1_like"/>
    <property type="match status" value="1"/>
</dbReference>
<dbReference type="SUPFAM" id="SSF53448">
    <property type="entry name" value="Nucleotide-diphospho-sugar transferases"/>
    <property type="match status" value="1"/>
</dbReference>
<evidence type="ECO:0000313" key="6">
    <source>
        <dbReference type="Proteomes" id="UP000000771"/>
    </source>
</evidence>
<dbReference type="PANTHER" id="PTHR43398">
    <property type="entry name" value="DOLICHOL-PHOSPHATE MANNOSYLTRANSFERASE SUBUNIT 1"/>
    <property type="match status" value="1"/>
</dbReference>
<dbReference type="InterPro" id="IPR029044">
    <property type="entry name" value="Nucleotide-diphossugar_trans"/>
</dbReference>
<dbReference type="PANTHER" id="PTHR43398:SF1">
    <property type="entry name" value="DOLICHOL-PHOSPHATE MANNOSYLTRANSFERASE SUBUNIT 1"/>
    <property type="match status" value="1"/>
</dbReference>
<dbReference type="RefSeq" id="WP_015798298.1">
    <property type="nucleotide sequence ID" value="NC_013124.1"/>
</dbReference>
<evidence type="ECO:0000259" key="4">
    <source>
        <dbReference type="Pfam" id="PF00535"/>
    </source>
</evidence>
<sequence>MEEVPSSRPWVVIPTYNEVDNIGPMLGAVLAAVPEAHVLVVDDGSPDGTAAAVRAVSERDERVRLLAREQKTGLGGAYRDGFKVAISEGATSVVEIDADFSHDPAAIPALLAALDDGAALAIGSRYVLGGRSPGLSRERLALSRGGNLYAAFMLGLPVRDATAGFRAYRTDVIHEVGFRSSRADGYGFQVELTRLVNDAGYRIVEIPITFRDRRAGTSKMSAKIVVEAMVLCTIWGIGRRFPWLNEQRQEALIDRLGAVVDRGARLWSTRR</sequence>